<dbReference type="Gene3D" id="3.40.50.1110">
    <property type="entry name" value="SGNH hydrolase"/>
    <property type="match status" value="1"/>
</dbReference>
<evidence type="ECO:0000259" key="1">
    <source>
        <dbReference type="Pfam" id="PF13472"/>
    </source>
</evidence>
<dbReference type="Proteomes" id="UP000013909">
    <property type="component" value="Unassembled WGS sequence"/>
</dbReference>
<dbReference type="SUPFAM" id="SSF52266">
    <property type="entry name" value="SGNH hydrolase"/>
    <property type="match status" value="1"/>
</dbReference>
<gene>
    <name evidence="2" type="ORF">ADIS_0342</name>
</gene>
<name>R7ZYJ6_9BACT</name>
<evidence type="ECO:0000313" key="3">
    <source>
        <dbReference type="Proteomes" id="UP000013909"/>
    </source>
</evidence>
<organism evidence="2 3">
    <name type="scientific">Lunatimonas lonarensis</name>
    <dbReference type="NCBI Taxonomy" id="1232681"/>
    <lineage>
        <taxon>Bacteria</taxon>
        <taxon>Pseudomonadati</taxon>
        <taxon>Bacteroidota</taxon>
        <taxon>Cytophagia</taxon>
        <taxon>Cytophagales</taxon>
        <taxon>Cyclobacteriaceae</taxon>
    </lineage>
</organism>
<dbReference type="PANTHER" id="PTHR14209">
    <property type="entry name" value="ISOAMYL ACETATE-HYDROLYZING ESTERASE 1"/>
    <property type="match status" value="1"/>
</dbReference>
<dbReference type="Pfam" id="PF13472">
    <property type="entry name" value="Lipase_GDSL_2"/>
    <property type="match status" value="1"/>
</dbReference>
<proteinExistence type="predicted"/>
<dbReference type="InterPro" id="IPR013830">
    <property type="entry name" value="SGNH_hydro"/>
</dbReference>
<comment type="caution">
    <text evidence="2">The sequence shown here is derived from an EMBL/GenBank/DDBJ whole genome shotgun (WGS) entry which is preliminary data.</text>
</comment>
<feature type="domain" description="SGNH hydrolase-type esterase" evidence="1">
    <location>
        <begin position="5"/>
        <end position="153"/>
    </location>
</feature>
<dbReference type="InterPro" id="IPR045136">
    <property type="entry name" value="Iah1-like"/>
</dbReference>
<dbReference type="InterPro" id="IPR036514">
    <property type="entry name" value="SGNH_hydro_sf"/>
</dbReference>
<keyword evidence="3" id="KW-1185">Reference proteome</keyword>
<protein>
    <recommendedName>
        <fullName evidence="1">SGNH hydrolase-type esterase domain-containing protein</fullName>
    </recommendedName>
</protein>
<dbReference type="AlphaFoldDB" id="R7ZYJ6"/>
<accession>R7ZYJ6</accession>
<reference evidence="2 3" key="1">
    <citation type="submission" date="2013-02" db="EMBL/GenBank/DDBJ databases">
        <title>A novel strain isolated from Lonar lake, Maharashtra, India.</title>
        <authorList>
            <person name="Singh A."/>
        </authorList>
    </citation>
    <scope>NUCLEOTIDE SEQUENCE [LARGE SCALE GENOMIC DNA]</scope>
    <source>
        <strain evidence="2 3">AK24</strain>
    </source>
</reference>
<evidence type="ECO:0000313" key="2">
    <source>
        <dbReference type="EMBL" id="EON79113.1"/>
    </source>
</evidence>
<sequence length="165" mass="18548">MMQKLLGDGYEVKNFGVSGSTLLKKGDLPYWDQAQFQEALAFKPDILVIKLGTNDSKPQNWVYKGDFLSDYQDMVAAFKEVMPEAGQIYLCLPVPVFEDNWGITESIIVKEMAPQIKKVARNAKASLIDLRKPFLKKKGLFPDGVHPNAEGNAQMAEIIAEQIRR</sequence>
<dbReference type="EMBL" id="AQHR01000015">
    <property type="protein sequence ID" value="EON79113.1"/>
    <property type="molecule type" value="Genomic_DNA"/>
</dbReference>
<dbReference type="GO" id="GO:0016788">
    <property type="term" value="F:hydrolase activity, acting on ester bonds"/>
    <property type="evidence" value="ECO:0007669"/>
    <property type="project" value="UniProtKB-ARBA"/>
</dbReference>
<dbReference type="STRING" id="1232681.ADIS_0342"/>
<dbReference type="PANTHER" id="PTHR14209:SF19">
    <property type="entry name" value="ISOAMYL ACETATE-HYDROLYZING ESTERASE 1 HOMOLOG"/>
    <property type="match status" value="1"/>
</dbReference>